<evidence type="ECO:0000256" key="1">
    <source>
        <dbReference type="SAM" id="Phobius"/>
    </source>
</evidence>
<comment type="caution">
    <text evidence="3">The sequence shown here is derived from an EMBL/GenBank/DDBJ whole genome shotgun (WGS) entry which is preliminary data.</text>
</comment>
<dbReference type="RefSeq" id="WP_095264646.1">
    <property type="nucleotide sequence ID" value="NZ_NPBY01000027.1"/>
</dbReference>
<name>A0A268EXU1_9BACL</name>
<protein>
    <submittedName>
        <fullName evidence="3">Uncharacterized protein</fullName>
    </submittedName>
</protein>
<sequence length="150" mass="16512">MNTEVWIEFLKQNWLVIVIALIVLFVVLNVVRTVVKWALAVLIIAGLLIYSGISLDQIKDVVSTVTDETIDTVKTEALNMMMKEAQEATYVSNGDGSFSITAPNLQLKGESGSNEVEVTFRGVPVGKWEMNDTIRSYIDSARNNTGSNQG</sequence>
<evidence type="ECO:0000313" key="4">
    <source>
        <dbReference type="Proteomes" id="UP000215596"/>
    </source>
</evidence>
<dbReference type="EMBL" id="NPBY01000027">
    <property type="protein sequence ID" value="PAD77932.1"/>
    <property type="molecule type" value="Genomic_DNA"/>
</dbReference>
<reference evidence="2 5" key="2">
    <citation type="submission" date="2019-11" db="EMBL/GenBank/DDBJ databases">
        <title>Draft genome sequences of five Paenibacillus species of dairy origin.</title>
        <authorList>
            <person name="Olajide A.M."/>
            <person name="Chen S."/>
            <person name="Lapointe G."/>
        </authorList>
    </citation>
    <scope>NUCLEOTIDE SEQUENCE [LARGE SCALE GENOMIC DNA]</scope>
    <source>
        <strain evidence="2 5">3CS1</strain>
    </source>
</reference>
<dbReference type="AlphaFoldDB" id="A0A268EXU1"/>
<evidence type="ECO:0000313" key="5">
    <source>
        <dbReference type="Proteomes" id="UP000435177"/>
    </source>
</evidence>
<dbReference type="Proteomes" id="UP000215596">
    <property type="component" value="Unassembled WGS sequence"/>
</dbReference>
<feature type="transmembrane region" description="Helical" evidence="1">
    <location>
        <begin position="37"/>
        <end position="55"/>
    </location>
</feature>
<dbReference type="Proteomes" id="UP000435177">
    <property type="component" value="Unassembled WGS sequence"/>
</dbReference>
<dbReference type="EMBL" id="WOAA01000007">
    <property type="protein sequence ID" value="MUG66464.1"/>
    <property type="molecule type" value="Genomic_DNA"/>
</dbReference>
<gene>
    <name evidence="3" type="ORF">CHH67_08020</name>
    <name evidence="2" type="ORF">GNP94_10690</name>
</gene>
<keyword evidence="5" id="KW-1185">Reference proteome</keyword>
<dbReference type="OrthoDB" id="2679169at2"/>
<accession>A0A268EXU1</accession>
<keyword evidence="1" id="KW-1133">Transmembrane helix</keyword>
<evidence type="ECO:0000313" key="2">
    <source>
        <dbReference type="EMBL" id="MUG66464.1"/>
    </source>
</evidence>
<proteinExistence type="predicted"/>
<keyword evidence="1" id="KW-0812">Transmembrane</keyword>
<feature type="transmembrane region" description="Helical" evidence="1">
    <location>
        <begin position="12"/>
        <end position="31"/>
    </location>
</feature>
<reference evidence="3 4" key="1">
    <citation type="submission" date="2017-07" db="EMBL/GenBank/DDBJ databases">
        <title>Isolation and whole genome analysis of endospore-forming bacteria from heroin.</title>
        <authorList>
            <person name="Kalinowski J."/>
            <person name="Ahrens B."/>
            <person name="Al-Dilaimi A."/>
            <person name="Winkler A."/>
            <person name="Wibberg D."/>
            <person name="Schleenbecker U."/>
            <person name="Ruckert C."/>
            <person name="Wolfel R."/>
            <person name="Grass G."/>
        </authorList>
    </citation>
    <scope>NUCLEOTIDE SEQUENCE [LARGE SCALE GENOMIC DNA]</scope>
    <source>
        <strain evidence="3 4">7537-G1</strain>
    </source>
</reference>
<keyword evidence="1" id="KW-0472">Membrane</keyword>
<evidence type="ECO:0000313" key="3">
    <source>
        <dbReference type="EMBL" id="PAD77932.1"/>
    </source>
</evidence>
<organism evidence="3 4">
    <name type="scientific">Paenibacillus campinasensis</name>
    <dbReference type="NCBI Taxonomy" id="66347"/>
    <lineage>
        <taxon>Bacteria</taxon>
        <taxon>Bacillati</taxon>
        <taxon>Bacillota</taxon>
        <taxon>Bacilli</taxon>
        <taxon>Bacillales</taxon>
        <taxon>Paenibacillaceae</taxon>
        <taxon>Paenibacillus</taxon>
    </lineage>
</organism>